<protein>
    <submittedName>
        <fullName evidence="1">Uncharacterized protein</fullName>
    </submittedName>
</protein>
<dbReference type="EMBL" id="CP020465">
    <property type="protein sequence ID" value="ASP46968.1"/>
    <property type="molecule type" value="Genomic_DNA"/>
</dbReference>
<accession>A0A222G4Y0</accession>
<keyword evidence="2" id="KW-1185">Reference proteome</keyword>
<evidence type="ECO:0000313" key="1">
    <source>
        <dbReference type="EMBL" id="ASP46968.1"/>
    </source>
</evidence>
<dbReference type="KEGG" id="cber:B5D82_03760"/>
<evidence type="ECO:0000313" key="2">
    <source>
        <dbReference type="Proteomes" id="UP000202259"/>
    </source>
</evidence>
<gene>
    <name evidence="1" type="ORF">B5D82_03760</name>
</gene>
<dbReference type="AlphaFoldDB" id="A0A222G4Y0"/>
<proteinExistence type="predicted"/>
<dbReference type="OrthoDB" id="6399724at2"/>
<organism evidence="1 2">
    <name type="scientific">Cognaticolwellia beringensis</name>
    <dbReference type="NCBI Taxonomy" id="1967665"/>
    <lineage>
        <taxon>Bacteria</taxon>
        <taxon>Pseudomonadati</taxon>
        <taxon>Pseudomonadota</taxon>
        <taxon>Gammaproteobacteria</taxon>
        <taxon>Alteromonadales</taxon>
        <taxon>Colwelliaceae</taxon>
        <taxon>Cognaticolwellia</taxon>
    </lineage>
</organism>
<reference evidence="1 2" key="1">
    <citation type="submission" date="2017-08" db="EMBL/GenBank/DDBJ databases">
        <title>Complete genome of Colwellia sp. NB097-1, a psychrophile bacterium ioslated from Bering Sea.</title>
        <authorList>
            <person name="Chen X."/>
        </authorList>
    </citation>
    <scope>NUCLEOTIDE SEQUENCE [LARGE SCALE GENOMIC DNA]</scope>
    <source>
        <strain evidence="1 2">NB097-1</strain>
    </source>
</reference>
<dbReference type="RefSeq" id="WP_081149353.1">
    <property type="nucleotide sequence ID" value="NZ_CP020465.1"/>
</dbReference>
<name>A0A222G4Y0_9GAMM</name>
<dbReference type="Proteomes" id="UP000202259">
    <property type="component" value="Chromosome"/>
</dbReference>
<sequence>MTSEAEKGKVEISIFNRFVVAAGLNCQAVEKQSPKDGKPDLKCLIDGKITFFELTEACSEDLAKALANEENLGNNTTSRIRDYTSETYTRKINKRYAVNAPINLLIYNVGRTILSDDVLIENIRAIANKNKGQFSKVWYFGQQVIEI</sequence>